<gene>
    <name evidence="2" type="ORF">PSNMU_V1.4_AUG-EV-PASAV3_0041830</name>
</gene>
<dbReference type="EMBL" id="CAACVS010000125">
    <property type="protein sequence ID" value="VEU37384.1"/>
    <property type="molecule type" value="Genomic_DNA"/>
</dbReference>
<feature type="compositionally biased region" description="Polar residues" evidence="1">
    <location>
        <begin position="1"/>
        <end position="19"/>
    </location>
</feature>
<keyword evidence="3" id="KW-1185">Reference proteome</keyword>
<reference evidence="2 3" key="1">
    <citation type="submission" date="2019-01" db="EMBL/GenBank/DDBJ databases">
        <authorList>
            <person name="Ferrante I. M."/>
        </authorList>
    </citation>
    <scope>NUCLEOTIDE SEQUENCE [LARGE SCALE GENOMIC DNA]</scope>
    <source>
        <strain evidence="2 3">B856</strain>
    </source>
</reference>
<accession>A0A448Z5T2</accession>
<evidence type="ECO:0000256" key="1">
    <source>
        <dbReference type="SAM" id="MobiDB-lite"/>
    </source>
</evidence>
<proteinExistence type="predicted"/>
<protein>
    <submittedName>
        <fullName evidence="2">Uncharacterized protein</fullName>
    </submittedName>
</protein>
<sequence>MSKSSSMNGSGVDPTTNGKKGNANEKSISRKQQKLEAVNASMRSNEDDLASSKVEVLLFQNRVSSLESTILAGIQEKAKLLAAEETYKSKSEDKKTTDGQKESVQLLELQAKLKTSEADLATNKLELSRLRDRVVSLEYKIIAEIQEKARINLMNEDGDAPEFSIVSPTKRQKKV</sequence>
<name>A0A448Z5T2_9STRA</name>
<evidence type="ECO:0000313" key="2">
    <source>
        <dbReference type="EMBL" id="VEU37384.1"/>
    </source>
</evidence>
<organism evidence="2 3">
    <name type="scientific">Pseudo-nitzschia multistriata</name>
    <dbReference type="NCBI Taxonomy" id="183589"/>
    <lineage>
        <taxon>Eukaryota</taxon>
        <taxon>Sar</taxon>
        <taxon>Stramenopiles</taxon>
        <taxon>Ochrophyta</taxon>
        <taxon>Bacillariophyta</taxon>
        <taxon>Bacillariophyceae</taxon>
        <taxon>Bacillariophycidae</taxon>
        <taxon>Bacillariales</taxon>
        <taxon>Bacillariaceae</taxon>
        <taxon>Pseudo-nitzschia</taxon>
    </lineage>
</organism>
<feature type="region of interest" description="Disordered" evidence="1">
    <location>
        <begin position="1"/>
        <end position="47"/>
    </location>
</feature>
<evidence type="ECO:0000313" key="3">
    <source>
        <dbReference type="Proteomes" id="UP000291116"/>
    </source>
</evidence>
<dbReference type="AlphaFoldDB" id="A0A448Z5T2"/>
<dbReference type="Proteomes" id="UP000291116">
    <property type="component" value="Unassembled WGS sequence"/>
</dbReference>